<sequence>MDSAQHYAQLSWLEERELSVPSDSQSKAQVLGSESLESSGCLAAGLFWYRSLHALYFRADDNNAIHQQEQFVFKKNILLAHIKTRSERQ</sequence>
<gene>
    <name evidence="1" type="ORF">M513_12615</name>
</gene>
<dbReference type="Proteomes" id="UP000030764">
    <property type="component" value="Unassembled WGS sequence"/>
</dbReference>
<accession>A0A085LNF5</accession>
<keyword evidence="2" id="KW-1185">Reference proteome</keyword>
<proteinExistence type="predicted"/>
<name>A0A085LNF5_9BILA</name>
<organism evidence="1 2">
    <name type="scientific">Trichuris suis</name>
    <name type="common">pig whipworm</name>
    <dbReference type="NCBI Taxonomy" id="68888"/>
    <lineage>
        <taxon>Eukaryota</taxon>
        <taxon>Metazoa</taxon>
        <taxon>Ecdysozoa</taxon>
        <taxon>Nematoda</taxon>
        <taxon>Enoplea</taxon>
        <taxon>Dorylaimia</taxon>
        <taxon>Trichinellida</taxon>
        <taxon>Trichuridae</taxon>
        <taxon>Trichuris</taxon>
    </lineage>
</organism>
<evidence type="ECO:0000313" key="1">
    <source>
        <dbReference type="EMBL" id="KFD46501.1"/>
    </source>
</evidence>
<dbReference type="EMBL" id="KL363367">
    <property type="protein sequence ID" value="KFD46501.1"/>
    <property type="molecule type" value="Genomic_DNA"/>
</dbReference>
<protein>
    <submittedName>
        <fullName evidence="1">Uncharacterized protein</fullName>
    </submittedName>
</protein>
<reference evidence="1 2" key="1">
    <citation type="journal article" date="2014" name="Nat. Genet.">
        <title>Genome and transcriptome of the porcine whipworm Trichuris suis.</title>
        <authorList>
            <person name="Jex A.R."/>
            <person name="Nejsum P."/>
            <person name="Schwarz E.M."/>
            <person name="Hu L."/>
            <person name="Young N.D."/>
            <person name="Hall R.S."/>
            <person name="Korhonen P.K."/>
            <person name="Liao S."/>
            <person name="Thamsborg S."/>
            <person name="Xia J."/>
            <person name="Xu P."/>
            <person name="Wang S."/>
            <person name="Scheerlinck J.P."/>
            <person name="Hofmann A."/>
            <person name="Sternberg P.W."/>
            <person name="Wang J."/>
            <person name="Gasser R.B."/>
        </authorList>
    </citation>
    <scope>NUCLEOTIDE SEQUENCE [LARGE SCALE GENOMIC DNA]</scope>
    <source>
        <strain evidence="1">DCEP-RM93M</strain>
    </source>
</reference>
<dbReference type="AlphaFoldDB" id="A0A085LNF5"/>
<evidence type="ECO:0000313" key="2">
    <source>
        <dbReference type="Proteomes" id="UP000030764"/>
    </source>
</evidence>